<dbReference type="EMBL" id="BAAAMQ010000015">
    <property type="protein sequence ID" value="GAA2114023.1"/>
    <property type="molecule type" value="Genomic_DNA"/>
</dbReference>
<protein>
    <submittedName>
        <fullName evidence="2">Uncharacterized protein</fullName>
    </submittedName>
</protein>
<dbReference type="Proteomes" id="UP001501161">
    <property type="component" value="Unassembled WGS sequence"/>
</dbReference>
<feature type="compositionally biased region" description="Basic and acidic residues" evidence="1">
    <location>
        <begin position="1"/>
        <end position="15"/>
    </location>
</feature>
<comment type="caution">
    <text evidence="2">The sequence shown here is derived from an EMBL/GenBank/DDBJ whole genome shotgun (WGS) entry which is preliminary data.</text>
</comment>
<organism evidence="2 3">
    <name type="scientific">Nocardioides furvisabuli</name>
    <dbReference type="NCBI Taxonomy" id="375542"/>
    <lineage>
        <taxon>Bacteria</taxon>
        <taxon>Bacillati</taxon>
        <taxon>Actinomycetota</taxon>
        <taxon>Actinomycetes</taxon>
        <taxon>Propionibacteriales</taxon>
        <taxon>Nocardioidaceae</taxon>
        <taxon>Nocardioides</taxon>
    </lineage>
</organism>
<keyword evidence="3" id="KW-1185">Reference proteome</keyword>
<feature type="region of interest" description="Disordered" evidence="1">
    <location>
        <begin position="1"/>
        <end position="27"/>
    </location>
</feature>
<reference evidence="2 3" key="1">
    <citation type="journal article" date="2019" name="Int. J. Syst. Evol. Microbiol.">
        <title>The Global Catalogue of Microorganisms (GCM) 10K type strain sequencing project: providing services to taxonomists for standard genome sequencing and annotation.</title>
        <authorList>
            <consortium name="The Broad Institute Genomics Platform"/>
            <consortium name="The Broad Institute Genome Sequencing Center for Infectious Disease"/>
            <person name="Wu L."/>
            <person name="Ma J."/>
        </authorList>
    </citation>
    <scope>NUCLEOTIDE SEQUENCE [LARGE SCALE GENOMIC DNA]</scope>
    <source>
        <strain evidence="2 3">JCM 13813</strain>
    </source>
</reference>
<accession>A0ABN2XPI5</accession>
<evidence type="ECO:0000313" key="2">
    <source>
        <dbReference type="EMBL" id="GAA2114023.1"/>
    </source>
</evidence>
<gene>
    <name evidence="2" type="ORF">GCM10009726_31950</name>
</gene>
<evidence type="ECO:0000256" key="1">
    <source>
        <dbReference type="SAM" id="MobiDB-lite"/>
    </source>
</evidence>
<proteinExistence type="predicted"/>
<name>A0ABN2XPI5_9ACTN</name>
<sequence>MLTDDVERHHTGGRGEDDEDDTQGQHLLAEGDETCLKRAHGNLYSCVGEGHTRQKFTPVTPVTEEFLSNYNGVISTRHAVTCV</sequence>
<evidence type="ECO:0000313" key="3">
    <source>
        <dbReference type="Proteomes" id="UP001501161"/>
    </source>
</evidence>